<evidence type="ECO:0000256" key="2">
    <source>
        <dbReference type="SAM" id="Phobius"/>
    </source>
</evidence>
<organism evidence="3 4">
    <name type="scientific">Iodobacter arcticus</name>
    <dbReference type="NCBI Taxonomy" id="590593"/>
    <lineage>
        <taxon>Bacteria</taxon>
        <taxon>Pseudomonadati</taxon>
        <taxon>Pseudomonadota</taxon>
        <taxon>Betaproteobacteria</taxon>
        <taxon>Neisseriales</taxon>
        <taxon>Chitinibacteraceae</taxon>
        <taxon>Iodobacter</taxon>
    </lineage>
</organism>
<dbReference type="EMBL" id="JBHTBQ010000028">
    <property type="protein sequence ID" value="MFC7420933.1"/>
    <property type="molecule type" value="Genomic_DNA"/>
</dbReference>
<comment type="caution">
    <text evidence="3">The sequence shown here is derived from an EMBL/GenBank/DDBJ whole genome shotgun (WGS) entry which is preliminary data.</text>
</comment>
<keyword evidence="2" id="KW-1133">Transmembrane helix</keyword>
<keyword evidence="2" id="KW-0472">Membrane</keyword>
<feature type="region of interest" description="Disordered" evidence="1">
    <location>
        <begin position="182"/>
        <end position="210"/>
    </location>
</feature>
<keyword evidence="4" id="KW-1185">Reference proteome</keyword>
<name>A0ABW2QZ25_9NEIS</name>
<accession>A0ABW2QZ25</accession>
<proteinExistence type="predicted"/>
<dbReference type="Proteomes" id="UP001596473">
    <property type="component" value="Unassembled WGS sequence"/>
</dbReference>
<feature type="transmembrane region" description="Helical" evidence="2">
    <location>
        <begin position="147"/>
        <end position="168"/>
    </location>
</feature>
<protein>
    <submittedName>
        <fullName evidence="3">Uncharacterized protein</fullName>
    </submittedName>
</protein>
<sequence length="210" mass="23034">MSQDQYSWVYKELVQGPDDVVGALAYVLYKQQKIAFLEKINTDFNREPSEDELRSFHTYTLLPETIQGFTDRAEALADQFLEIALATKLQQAETLLRQSVTVEEVKRAALDTSREVNNAKQVLESKLDAVASELNGKKGFWGWVRDVGGNLAVNFGTILLIGIIIMGYQGLAHFTGLFEKSTGVSTASNPPPEAEPASAAVVIPAESAPK</sequence>
<keyword evidence="2" id="KW-0812">Transmembrane</keyword>
<feature type="compositionally biased region" description="Low complexity" evidence="1">
    <location>
        <begin position="195"/>
        <end position="210"/>
    </location>
</feature>
<evidence type="ECO:0000256" key="1">
    <source>
        <dbReference type="SAM" id="MobiDB-lite"/>
    </source>
</evidence>
<evidence type="ECO:0000313" key="3">
    <source>
        <dbReference type="EMBL" id="MFC7420933.1"/>
    </source>
</evidence>
<dbReference type="RefSeq" id="WP_380188519.1">
    <property type="nucleotide sequence ID" value="NZ_JBHTBQ010000028.1"/>
</dbReference>
<reference evidence="4" key="1">
    <citation type="journal article" date="2019" name="Int. J. Syst. Evol. Microbiol.">
        <title>The Global Catalogue of Microorganisms (GCM) 10K type strain sequencing project: providing services to taxonomists for standard genome sequencing and annotation.</title>
        <authorList>
            <consortium name="The Broad Institute Genomics Platform"/>
            <consortium name="The Broad Institute Genome Sequencing Center for Infectious Disease"/>
            <person name="Wu L."/>
            <person name="Ma J."/>
        </authorList>
    </citation>
    <scope>NUCLEOTIDE SEQUENCE [LARGE SCALE GENOMIC DNA]</scope>
    <source>
        <strain evidence="4">CCUG 62945</strain>
    </source>
</reference>
<evidence type="ECO:0000313" key="4">
    <source>
        <dbReference type="Proteomes" id="UP001596473"/>
    </source>
</evidence>
<gene>
    <name evidence="3" type="ORF">ACFQNF_13790</name>
</gene>